<dbReference type="RefSeq" id="WP_160629244.1">
    <property type="nucleotide sequence ID" value="NZ_CP047593.1"/>
</dbReference>
<accession>A0A6P1MG58</accession>
<sequence length="553" mass="64332">MITARLKWIVGAVLFAIFSGFSQLEIEPWAATDGLGRELPGYRECGRPRDDKFVGIFYFLWLGGHEQAGPHDITKILQQPEGGRQWGKKNLFHWWGEPRFGYYLMDDEWVIAKHAQMLADAGVDVVIFDVTNGYTYKDHYLKLCEVYSNIRSKGGKTPQVSFLFNSNHVKTTREVYDDFYKPGLYRELWFEWKGKPLLMTNPTELPEVILDFFTIRRSWAWCKGPGSDWFEDGKDKWAWIDRSPQTYGWHEDDDEPEYVPVSAAAHPVNRTGRSHKNGKQPYPEQQNSMVGTYFQEQWDRALEIDPEFVFITGWNEWVAQRLAYGGKQSRAYANTTVEPGGYWFIDQYSIEYSRDCEPMRGGFEDNYYYQMVSNIRKFKGVDRKCNWRDDAGDTRHRNHPGYASAGPYVNEWGRNDIVSCGVSLEETNLIFTAETAEALPPPQGTTWMNLLIRNSRERDDGWEGFHFRIRPKDRDTADFLAFEDGEWKTVAAVSASTTEKTVSFTVPVSMIGKSFRALEIKWFDHMPEPLDILDFQDHGDTAPNNRFRYVWEK</sequence>
<evidence type="ECO:0000313" key="1">
    <source>
        <dbReference type="EMBL" id="QHI70065.1"/>
    </source>
</evidence>
<reference evidence="1 2" key="1">
    <citation type="submission" date="2020-01" db="EMBL/GenBank/DDBJ databases">
        <title>Ponticoccus aerotolerans gen. nov., sp. nov., an anaerobic bacterium and proposal of Ponticoccusceae fam. nov., Ponticoccusles ord. nov. and Ponticoccuse classis nov. in the phylum Kiritimatiellaeota.</title>
        <authorList>
            <person name="Zhou L.Y."/>
            <person name="Du Z.J."/>
        </authorList>
    </citation>
    <scope>NUCLEOTIDE SEQUENCE [LARGE SCALE GENOMIC DNA]</scope>
    <source>
        <strain evidence="1 2">S-5007</strain>
    </source>
</reference>
<dbReference type="EMBL" id="CP047593">
    <property type="protein sequence ID" value="QHI70065.1"/>
    <property type="molecule type" value="Genomic_DNA"/>
</dbReference>
<organism evidence="1 2">
    <name type="scientific">Tichowtungia aerotolerans</name>
    <dbReference type="NCBI Taxonomy" id="2697043"/>
    <lineage>
        <taxon>Bacteria</taxon>
        <taxon>Pseudomonadati</taxon>
        <taxon>Kiritimatiellota</taxon>
        <taxon>Tichowtungiia</taxon>
        <taxon>Tichowtungiales</taxon>
        <taxon>Tichowtungiaceae</taxon>
        <taxon>Tichowtungia</taxon>
    </lineage>
</organism>
<dbReference type="KEGG" id="taer:GT409_11620"/>
<dbReference type="Proteomes" id="UP000464954">
    <property type="component" value="Chromosome"/>
</dbReference>
<evidence type="ECO:0000313" key="2">
    <source>
        <dbReference type="Proteomes" id="UP000464954"/>
    </source>
</evidence>
<name>A0A6P1MG58_9BACT</name>
<proteinExistence type="predicted"/>
<dbReference type="AlphaFoldDB" id="A0A6P1MG58"/>
<protein>
    <submittedName>
        <fullName evidence="1">Uncharacterized protein</fullName>
    </submittedName>
</protein>
<dbReference type="Gene3D" id="3.20.20.80">
    <property type="entry name" value="Glycosidases"/>
    <property type="match status" value="1"/>
</dbReference>
<gene>
    <name evidence="1" type="ORF">GT409_11620</name>
</gene>
<keyword evidence="2" id="KW-1185">Reference proteome</keyword>